<dbReference type="PATRIC" id="fig|158500.4.peg.1823"/>
<evidence type="ECO:0000313" key="1">
    <source>
        <dbReference type="EMBL" id="AOR78959.1"/>
    </source>
</evidence>
<keyword evidence="1" id="KW-0614">Plasmid</keyword>
<organism evidence="2 3">
    <name type="scientific">Novosphingobium resinovorum</name>
    <dbReference type="NCBI Taxonomy" id="158500"/>
    <lineage>
        <taxon>Bacteria</taxon>
        <taxon>Pseudomonadati</taxon>
        <taxon>Pseudomonadota</taxon>
        <taxon>Alphaproteobacteria</taxon>
        <taxon>Sphingomonadales</taxon>
        <taxon>Sphingomonadaceae</taxon>
        <taxon>Novosphingobium</taxon>
    </lineage>
</organism>
<reference evidence="1" key="2">
    <citation type="submission" date="2016-08" db="EMBL/GenBank/DDBJ databases">
        <authorList>
            <person name="Seilhamer J.J."/>
        </authorList>
    </citation>
    <scope>NUCLEOTIDE SEQUENCE [LARGE SCALE GENOMIC DNA]</scope>
    <source>
        <strain evidence="1">SA1</strain>
        <plasmid evidence="1">pSA1</plasmid>
    </source>
</reference>
<dbReference type="Proteomes" id="UP000024329">
    <property type="component" value="Unassembled WGS sequence"/>
</dbReference>
<dbReference type="KEGG" id="nre:BES08_18840"/>
<evidence type="ECO:0000313" key="4">
    <source>
        <dbReference type="Proteomes" id="UP000094626"/>
    </source>
</evidence>
<reference evidence="2 3" key="1">
    <citation type="submission" date="2014-03" db="EMBL/GenBank/DDBJ databases">
        <title>Whole genome sequence of Novosphingobium resinovorum KF1.</title>
        <authorList>
            <person name="Gan H.M."/>
            <person name="Gan H.Y."/>
            <person name="Chew T.H."/>
            <person name="Savka M.A."/>
        </authorList>
    </citation>
    <scope>NUCLEOTIDE SEQUENCE [LARGE SCALE GENOMIC DNA]</scope>
    <source>
        <strain evidence="2 3">KF1</strain>
    </source>
</reference>
<dbReference type="Pfam" id="PF13618">
    <property type="entry name" value="Gluconate_2-dh3"/>
    <property type="match status" value="1"/>
</dbReference>
<dbReference type="EMBL" id="CP017076">
    <property type="protein sequence ID" value="AOR78959.1"/>
    <property type="molecule type" value="Genomic_DNA"/>
</dbReference>
<evidence type="ECO:0000313" key="2">
    <source>
        <dbReference type="EMBL" id="EZP82854.1"/>
    </source>
</evidence>
<geneLocation type="plasmid" evidence="1 4">
    <name>pSA1</name>
</geneLocation>
<protein>
    <submittedName>
        <fullName evidence="2">Twin-arginine translocation pathway signal</fullName>
    </submittedName>
</protein>
<dbReference type="EMBL" id="JFYZ01000005">
    <property type="protein sequence ID" value="EZP82854.1"/>
    <property type="molecule type" value="Genomic_DNA"/>
</dbReference>
<dbReference type="Proteomes" id="UP000094626">
    <property type="component" value="Plasmid pSA1"/>
</dbReference>
<dbReference type="AlphaFoldDB" id="A0A031K105"/>
<evidence type="ECO:0000313" key="3">
    <source>
        <dbReference type="Proteomes" id="UP000024329"/>
    </source>
</evidence>
<proteinExistence type="predicted"/>
<reference evidence="4" key="3">
    <citation type="journal article" date="2017" name="J. Biotechnol.">
        <title>Complete genome sequence of Novosphingobium resinovorum SA1, a versatile xenobiotic-degrading bacterium capable of utilizing sulfanilic acid.</title>
        <authorList>
            <person name="Hegedus B."/>
            <person name="Kos P.B."/>
            <person name="Balint B."/>
            <person name="Maroti G."/>
            <person name="Gan H.M."/>
            <person name="Perei K."/>
            <person name="Rakhely G."/>
        </authorList>
    </citation>
    <scope>NUCLEOTIDE SEQUENCE [LARGE SCALE GENOMIC DNA]</scope>
    <source>
        <strain evidence="4">SA1</strain>
    </source>
</reference>
<sequence>MEALGCAALLGGAAACSGEVAEGVEQGAMVGVLLGLVIPQGETSGAGNQGNVEFVLRAVDAGLMGTPRDTLARLAQALDGEVPGLFATGGFMDQSQARQAAILGEYDRKVFAAPIAFPSPWFTAKALILMAYYTSEAGASGQLDYEIAPGRYDRDVPVTPAFRPLSNDYSANSIKKKIAG</sequence>
<keyword evidence="4" id="KW-1185">Reference proteome</keyword>
<name>A0A031K105_9SPHN</name>
<accession>A0A031K105</accession>
<dbReference type="InterPro" id="IPR027056">
    <property type="entry name" value="Gluconate_2DH_su3"/>
</dbReference>
<gene>
    <name evidence="1" type="ORF">BES08_18840</name>
    <name evidence="2" type="ORF">BV97_01778</name>
</gene>